<evidence type="ECO:0000313" key="1">
    <source>
        <dbReference type="EMBL" id="EGI61923.1"/>
    </source>
</evidence>
<sequence>MAGARKKKKKEKLIVASFEINLYARGLVHAIVNIPATTCSWQRGRYVQDYSRAQGEIHDLPLTIYLDPLNPFILLWSSFDEEAYRHHWHPPRNYDLDYLSKRGIVKRRSDEAIDSENTCLNSVALTMQYYSLLAEPLIA</sequence>
<dbReference type="InParanoid" id="F4WV35"/>
<dbReference type="Proteomes" id="UP000007755">
    <property type="component" value="Unassembled WGS sequence"/>
</dbReference>
<protein>
    <submittedName>
        <fullName evidence="1">Uncharacterized protein</fullName>
    </submittedName>
</protein>
<name>F4WV35_ACREC</name>
<dbReference type="AlphaFoldDB" id="F4WV35"/>
<keyword evidence="2" id="KW-1185">Reference proteome</keyword>
<evidence type="ECO:0000313" key="2">
    <source>
        <dbReference type="Proteomes" id="UP000007755"/>
    </source>
</evidence>
<gene>
    <name evidence="1" type="ORF">G5I_09826</name>
</gene>
<proteinExistence type="predicted"/>
<organism evidence="2">
    <name type="scientific">Acromyrmex echinatior</name>
    <name type="common">Panamanian leafcutter ant</name>
    <name type="synonym">Acromyrmex octospinosus echinatior</name>
    <dbReference type="NCBI Taxonomy" id="103372"/>
    <lineage>
        <taxon>Eukaryota</taxon>
        <taxon>Metazoa</taxon>
        <taxon>Ecdysozoa</taxon>
        <taxon>Arthropoda</taxon>
        <taxon>Hexapoda</taxon>
        <taxon>Insecta</taxon>
        <taxon>Pterygota</taxon>
        <taxon>Neoptera</taxon>
        <taxon>Endopterygota</taxon>
        <taxon>Hymenoptera</taxon>
        <taxon>Apocrita</taxon>
        <taxon>Aculeata</taxon>
        <taxon>Formicoidea</taxon>
        <taxon>Formicidae</taxon>
        <taxon>Myrmicinae</taxon>
        <taxon>Acromyrmex</taxon>
    </lineage>
</organism>
<dbReference type="EMBL" id="GL888384">
    <property type="protein sequence ID" value="EGI61923.1"/>
    <property type="molecule type" value="Genomic_DNA"/>
</dbReference>
<reference evidence="1" key="1">
    <citation type="submission" date="2011-02" db="EMBL/GenBank/DDBJ databases">
        <title>The genome of the leaf-cutting ant Acromyrmex echinatior suggests key adaptations to social evolution and fungus farming.</title>
        <authorList>
            <person name="Nygaard S."/>
            <person name="Zhang G."/>
        </authorList>
    </citation>
    <scope>NUCLEOTIDE SEQUENCE</scope>
</reference>
<accession>F4WV35</accession>